<keyword evidence="2" id="KW-1185">Reference proteome</keyword>
<accession>A0AAN8I7G5</accession>
<protein>
    <submittedName>
        <fullName evidence="1">Uncharacterized protein</fullName>
    </submittedName>
</protein>
<dbReference type="InterPro" id="IPR039057">
    <property type="entry name" value="Spo22/ZIP4"/>
</dbReference>
<dbReference type="PANTHER" id="PTHR40375">
    <property type="entry name" value="SPORULATION-SPECIFIC PROTEIN 22"/>
    <property type="match status" value="1"/>
</dbReference>
<sequence>MAGEASLGKLERQLISYHLLVSNNSLAHQMLDQMSFIQRNNKYSRYLAYCAAVRSGNEEEAQSCLNTVTNGQGDMDQLLYACIGESVKYGKPLDTARLLQRVVEKHLHSPSSDVDLAEMLKYTTKSLLEAIAGIRPQTQPPDEILTRLCAVFKHAIILQNKSSHAPKVRQPATGFKTGWFEEKSFEVARTNAKTWPARYIIDLLRYSNRLCHPDDGVPIEVALSAERRTQLRDSRFMQAVLYASEARNATASYSVEDLPLTSYDSRSKPKTSECRFVLYQNVFRIFTTLQEQYRSQTACGKEEQELMQGQLQTLVPPAFEALLFVNAHTYLADDTAFDEISVKQFLGTVNELQAPAATYALLADTVLAFASGADAFPHLNGLQIPSISAARLLGQIIQALRQVQEYNLEQAARWIRCVAQLLLEDIEKVMPNTKMEQSLTMLQSVVKQAVDLAKNSPGLDGGGDIDMSSDLQHRYPPEELQWLATKLFNMAIDLFTAGDRKLAQQWASQAVEVAELVSTVSDGLAEILRSKTGELFDGVQQGK</sequence>
<dbReference type="EMBL" id="JAKLMC020000012">
    <property type="protein sequence ID" value="KAK5953226.1"/>
    <property type="molecule type" value="Genomic_DNA"/>
</dbReference>
<organism evidence="1 2">
    <name type="scientific">Knufia fluminis</name>
    <dbReference type="NCBI Taxonomy" id="191047"/>
    <lineage>
        <taxon>Eukaryota</taxon>
        <taxon>Fungi</taxon>
        <taxon>Dikarya</taxon>
        <taxon>Ascomycota</taxon>
        <taxon>Pezizomycotina</taxon>
        <taxon>Eurotiomycetes</taxon>
        <taxon>Chaetothyriomycetidae</taxon>
        <taxon>Chaetothyriales</taxon>
        <taxon>Trichomeriaceae</taxon>
        <taxon>Knufia</taxon>
    </lineage>
</organism>
<comment type="caution">
    <text evidence="1">The sequence shown here is derived from an EMBL/GenBank/DDBJ whole genome shotgun (WGS) entry which is preliminary data.</text>
</comment>
<dbReference type="AlphaFoldDB" id="A0AAN8I7G5"/>
<gene>
    <name evidence="1" type="ORF">OHC33_005794</name>
</gene>
<dbReference type="Proteomes" id="UP001316803">
    <property type="component" value="Unassembled WGS sequence"/>
</dbReference>
<reference evidence="1 2" key="1">
    <citation type="submission" date="2022-12" db="EMBL/GenBank/DDBJ databases">
        <title>Genomic features and morphological characterization of a novel Knufia sp. strain isolated from spacecraft assembly facility.</title>
        <authorList>
            <person name="Teixeira M."/>
            <person name="Chander A.M."/>
            <person name="Stajich J.E."/>
            <person name="Venkateswaran K."/>
        </authorList>
    </citation>
    <scope>NUCLEOTIDE SEQUENCE [LARGE SCALE GENOMIC DNA]</scope>
    <source>
        <strain evidence="1 2">FJI-L2-BK-P2</strain>
    </source>
</reference>
<dbReference type="GO" id="GO:0090173">
    <property type="term" value="P:regulation of synaptonemal complex assembly"/>
    <property type="evidence" value="ECO:0007669"/>
    <property type="project" value="InterPro"/>
</dbReference>
<name>A0AAN8I7G5_9EURO</name>
<proteinExistence type="predicted"/>
<dbReference type="PANTHER" id="PTHR40375:SF2">
    <property type="entry name" value="SPORULATION-SPECIFIC PROTEIN 22"/>
    <property type="match status" value="1"/>
</dbReference>
<evidence type="ECO:0000313" key="1">
    <source>
        <dbReference type="EMBL" id="KAK5953226.1"/>
    </source>
</evidence>
<evidence type="ECO:0000313" key="2">
    <source>
        <dbReference type="Proteomes" id="UP001316803"/>
    </source>
</evidence>